<keyword evidence="1" id="KW-0812">Transmembrane</keyword>
<accession>A0AB37HH50</accession>
<evidence type="ECO:0000313" key="2">
    <source>
        <dbReference type="EMBL" id="QQX26922.1"/>
    </source>
</evidence>
<evidence type="ECO:0000256" key="1">
    <source>
        <dbReference type="SAM" id="Phobius"/>
    </source>
</evidence>
<gene>
    <name evidence="2" type="ORF">JGZ69_09165</name>
</gene>
<dbReference type="RefSeq" id="WP_107920156.1">
    <property type="nucleotide sequence ID" value="NZ_CP066701.1"/>
</dbReference>
<organism evidence="2 3">
    <name type="scientific">Heyndrickxia sporothermodurans</name>
    <dbReference type="NCBI Taxonomy" id="46224"/>
    <lineage>
        <taxon>Bacteria</taxon>
        <taxon>Bacillati</taxon>
        <taxon>Bacillota</taxon>
        <taxon>Bacilli</taxon>
        <taxon>Bacillales</taxon>
        <taxon>Bacillaceae</taxon>
        <taxon>Heyndrickxia</taxon>
    </lineage>
</organism>
<sequence>MKKKTLLIIPGILIVFMASIFFYMKIEASKIQTPKDSFAEAKTDGFKDLNELAEKTPVIVKGKKINEEQVVDYIGGIASGYTRTEFKISEIIKNETSKELNNNDIITVIESAFYDAKNNTNVHVNGYQLMNIDDEYLLYMIYDSENDTYAPRGVTFGKIPLETNQTEILNNGSNMDSINVIKEGQKKYQK</sequence>
<proteinExistence type="predicted"/>
<name>A0AB37HH50_9BACI</name>
<protein>
    <recommendedName>
        <fullName evidence="4">Lipoprotein</fullName>
    </recommendedName>
</protein>
<evidence type="ECO:0008006" key="4">
    <source>
        <dbReference type="Google" id="ProtNLM"/>
    </source>
</evidence>
<feature type="transmembrane region" description="Helical" evidence="1">
    <location>
        <begin position="6"/>
        <end position="24"/>
    </location>
</feature>
<dbReference type="EMBL" id="CP066701">
    <property type="protein sequence ID" value="QQX26922.1"/>
    <property type="molecule type" value="Genomic_DNA"/>
</dbReference>
<dbReference type="GeneID" id="62499310"/>
<dbReference type="KEGG" id="hspo:JGZ69_09165"/>
<dbReference type="AlphaFoldDB" id="A0AB37HH50"/>
<dbReference type="Proteomes" id="UP000595512">
    <property type="component" value="Chromosome"/>
</dbReference>
<keyword evidence="1" id="KW-1133">Transmembrane helix</keyword>
<reference evidence="2 3" key="1">
    <citation type="submission" date="2020-12" db="EMBL/GenBank/DDBJ databases">
        <title>Taxonomic evaluation of the Bacillus sporothermodurans group of bacteria based on whole genome sequences.</title>
        <authorList>
            <person name="Fiedler G."/>
            <person name="Herbstmann A.-D."/>
            <person name="Doll E."/>
            <person name="Wenning M."/>
            <person name="Brinks E."/>
            <person name="Kabisch J."/>
            <person name="Breitenwieser F."/>
            <person name="Lappann M."/>
            <person name="Boehnlein C."/>
            <person name="Franz C."/>
        </authorList>
    </citation>
    <scope>NUCLEOTIDE SEQUENCE [LARGE SCALE GENOMIC DNA]</scope>
    <source>
        <strain evidence="2 3">DSM 10599</strain>
    </source>
</reference>
<evidence type="ECO:0000313" key="3">
    <source>
        <dbReference type="Proteomes" id="UP000595512"/>
    </source>
</evidence>
<keyword evidence="1" id="KW-0472">Membrane</keyword>